<dbReference type="AlphaFoldDB" id="A0A7W2FRR5"/>
<dbReference type="Pfam" id="PF12614">
    <property type="entry name" value="RRF_GI"/>
    <property type="match status" value="1"/>
</dbReference>
<organism evidence="1 2">
    <name type="scientific">Vibrio marinisediminis</name>
    <dbReference type="NCBI Taxonomy" id="2758441"/>
    <lineage>
        <taxon>Bacteria</taxon>
        <taxon>Pseudomonadati</taxon>
        <taxon>Pseudomonadota</taxon>
        <taxon>Gammaproteobacteria</taxon>
        <taxon>Vibrionales</taxon>
        <taxon>Vibrionaceae</taxon>
        <taxon>Vibrio</taxon>
    </lineage>
</organism>
<sequence>MSDQLYTAPLPSLIHRIGREQTKALCTIACEHGCAINRVRRSRHWQVKGSYSNLQALRRSLQDQDSITHHFVISKLTLSLEKIEPPMTIEQQLALLLATNPNVTLNEMMEMTQCTVSQARLARFENDTL</sequence>
<dbReference type="RefSeq" id="WP_182109063.1">
    <property type="nucleotide sequence ID" value="NZ_JACFYF010000006.1"/>
</dbReference>
<accession>A0A7W2FRR5</accession>
<keyword evidence="2" id="KW-1185">Reference proteome</keyword>
<evidence type="ECO:0000313" key="2">
    <source>
        <dbReference type="Proteomes" id="UP000571701"/>
    </source>
</evidence>
<evidence type="ECO:0000313" key="1">
    <source>
        <dbReference type="EMBL" id="MBA5763048.1"/>
    </source>
</evidence>
<proteinExistence type="predicted"/>
<protein>
    <recommendedName>
        <fullName evidence="3">Ribosome recycling factor</fullName>
    </recommendedName>
</protein>
<name>A0A7W2FRR5_9VIBR</name>
<dbReference type="Proteomes" id="UP000571701">
    <property type="component" value="Unassembled WGS sequence"/>
</dbReference>
<evidence type="ECO:0008006" key="3">
    <source>
        <dbReference type="Google" id="ProtNLM"/>
    </source>
</evidence>
<gene>
    <name evidence="1" type="ORF">H2O73_11870</name>
</gene>
<comment type="caution">
    <text evidence="1">The sequence shown here is derived from an EMBL/GenBank/DDBJ whole genome shotgun (WGS) entry which is preliminary data.</text>
</comment>
<reference evidence="1 2" key="1">
    <citation type="submission" date="2020-07" db="EMBL/GenBank/DDBJ databases">
        <title>Vibrio marinisediminis sp. nov., isolated from marine sediment.</title>
        <authorList>
            <person name="Ji X."/>
        </authorList>
    </citation>
    <scope>NUCLEOTIDE SEQUENCE [LARGE SCALE GENOMIC DNA]</scope>
    <source>
        <strain evidence="1 2">404</strain>
    </source>
</reference>
<dbReference type="EMBL" id="JACFYF010000006">
    <property type="protein sequence ID" value="MBA5763048.1"/>
    <property type="molecule type" value="Genomic_DNA"/>
</dbReference>
<dbReference type="InterPro" id="IPR022253">
    <property type="entry name" value="Ribosome_recyc_fac_bac"/>
</dbReference>